<dbReference type="InterPro" id="IPR013935">
    <property type="entry name" value="Trs120_TRAPPC9"/>
</dbReference>
<dbReference type="OrthoDB" id="27962at2759"/>
<evidence type="ECO:0000313" key="3">
    <source>
        <dbReference type="WBParaSite" id="SBAD_0000591401-mRNA-1"/>
    </source>
</evidence>
<dbReference type="GO" id="GO:0005802">
    <property type="term" value="C:trans-Golgi network"/>
    <property type="evidence" value="ECO:0007669"/>
    <property type="project" value="TreeGrafter"/>
</dbReference>
<dbReference type="PANTHER" id="PTHR21512">
    <property type="entry name" value="TRAFFICKING PROTEIN PARTICLE COMPLEX SUBUNIT 9"/>
    <property type="match status" value="1"/>
</dbReference>
<sequence>MDPLIEVSGEKFGTELTGYKIARLDAFASQLLHLRVNGLQSMLTAACLPSDGERYFEGHVSCPPQIDPCSVNASVRFVYYGSEQNTTERRYRRCHVLRLNIVIVPAVLLLNWHVLPGESTLTRYIAMDVLNTTGSEVKLEFLETKNVLIQPRDVCRVPVKVNCYELKAAGNKHAVLRGSDGSEVQKKVADHLRAQLNIRWLMSDPPNSGSLNVSSILNSSQVATKFSLPPVSVGYLTRTEGKLSLEFYLDFQNGEKFDISNEVVFVGPLSYLFSLAPAKAFSDYFEFLFCSEGVFHVNFVPEPLSGADELFCQLRCLLLPLTFTVVSKCITLY</sequence>
<proteinExistence type="predicted"/>
<dbReference type="WBParaSite" id="SBAD_0000591401-mRNA-1">
    <property type="protein sequence ID" value="SBAD_0000591401-mRNA-1"/>
    <property type="gene ID" value="SBAD_0000591401"/>
</dbReference>
<protein>
    <submittedName>
        <fullName evidence="3">Trafficking protein particle complex subunit 13</fullName>
    </submittedName>
</protein>
<reference evidence="1 2" key="2">
    <citation type="submission" date="2018-11" db="EMBL/GenBank/DDBJ databases">
        <authorList>
            <consortium name="Pathogen Informatics"/>
        </authorList>
    </citation>
    <scope>NUCLEOTIDE SEQUENCE [LARGE SCALE GENOMIC DNA]</scope>
</reference>
<organism evidence="3">
    <name type="scientific">Soboliphyme baturini</name>
    <dbReference type="NCBI Taxonomy" id="241478"/>
    <lineage>
        <taxon>Eukaryota</taxon>
        <taxon>Metazoa</taxon>
        <taxon>Ecdysozoa</taxon>
        <taxon>Nematoda</taxon>
        <taxon>Enoplea</taxon>
        <taxon>Dorylaimia</taxon>
        <taxon>Dioctophymatida</taxon>
        <taxon>Dioctophymatoidea</taxon>
        <taxon>Soboliphymatidae</taxon>
        <taxon>Soboliphyme</taxon>
    </lineage>
</organism>
<evidence type="ECO:0000313" key="2">
    <source>
        <dbReference type="Proteomes" id="UP000270296"/>
    </source>
</evidence>
<dbReference type="PANTHER" id="PTHR21512:SF5">
    <property type="entry name" value="TRAFFICKING PROTEIN PARTICLE COMPLEX SUBUNIT 9"/>
    <property type="match status" value="1"/>
</dbReference>
<dbReference type="Proteomes" id="UP000270296">
    <property type="component" value="Unassembled WGS sequence"/>
</dbReference>
<accession>A0A183IPZ2</accession>
<dbReference type="AlphaFoldDB" id="A0A183IPZ2"/>
<reference evidence="3" key="1">
    <citation type="submission" date="2016-06" db="UniProtKB">
        <authorList>
            <consortium name="WormBaseParasite"/>
        </authorList>
    </citation>
    <scope>IDENTIFICATION</scope>
</reference>
<dbReference type="EMBL" id="UZAM01009173">
    <property type="protein sequence ID" value="VDP08011.1"/>
    <property type="molecule type" value="Genomic_DNA"/>
</dbReference>
<gene>
    <name evidence="1" type="ORF">SBAD_LOCUS5689</name>
</gene>
<name>A0A183IPZ2_9BILA</name>
<evidence type="ECO:0000313" key="1">
    <source>
        <dbReference type="EMBL" id="VDP08011.1"/>
    </source>
</evidence>
<keyword evidence="2" id="KW-1185">Reference proteome</keyword>